<evidence type="ECO:0000313" key="2">
    <source>
        <dbReference type="Proteomes" id="UP001207468"/>
    </source>
</evidence>
<accession>A0ACC0UMY6</accession>
<gene>
    <name evidence="1" type="ORF">F5148DRAFT_1279420</name>
</gene>
<evidence type="ECO:0000313" key="1">
    <source>
        <dbReference type="EMBL" id="KAI9512918.1"/>
    </source>
</evidence>
<keyword evidence="2" id="KW-1185">Reference proteome</keyword>
<proteinExistence type="predicted"/>
<sequence>MPELPLSLSLTQTSEKSPHVFVDTSGSPLSVFLEVNPEIPERFRLIRLLRASGADISHNPSEADILLINSETESGLKFLHDWKADSHKTFLRYSWVQSCLRSGRALLEAEDWGGFRVFHTSECVYSDDEGDEGLEDEQNDTRPSTTLKNTSNERASLSTPSKASLSSTNIKLPSPAPSSSDQSAKQLHTPRLVPSRRTFSGRRASNSTSIQSPSFNLDPVATVRSSPKAATGISTQPTPIRRNSTPTTRKRTLSNPQPSQQNSASPPATLPQAANVPTLVPTLSQVPEPSVSQNTPLFMNYPVSRPPLPGDSMDLFNALNYAFQTQNTTSQVPNAASQTLTQLVETIIAVAQVQGMDTAIIQNYLATLPMATSVNQPSPLPHIPDPPLRPLGELPGPSVPSSSLADVGKNQATTFTPRSLVSSESTSPAKRKRQSPEPSLPPKRITSNPRQDPSGVPLKPPQSGMDVFVTKNGRPILVFVQIDIRGRHEIVHLIKKNGGKITADIPKATFVILNPRSVSYADLRQEADNSERTVVQTSFVTESVKQGHLLDPNGFLLGASSAPRKLNLGARRIRDRPSPESDRVTSEVQAHDAIVHSSPSIPVRQRSITPDPPAAVRSKKGYKFTPAEMTYTWALVHRLITKDRMATKLIVAEALHEKMPHHSVSSWMSTITRHSEMYEAVRTTALDFSPAPEEHPPTSQQLQGTNHVLNGTGHAEMNEGGRGTEKLEGVQVGASLIVAEAESKHHEELQPPLEGDVQIEHDAYAQDFEALGWVPDIHGC</sequence>
<protein>
    <submittedName>
        <fullName evidence="1">Uncharacterized protein</fullName>
    </submittedName>
</protein>
<dbReference type="Proteomes" id="UP001207468">
    <property type="component" value="Unassembled WGS sequence"/>
</dbReference>
<reference evidence="1" key="1">
    <citation type="submission" date="2021-03" db="EMBL/GenBank/DDBJ databases">
        <title>Evolutionary priming and transition to the ectomycorrhizal habit in an iconic lineage of mushroom-forming fungi: is preadaptation a requirement?</title>
        <authorList>
            <consortium name="DOE Joint Genome Institute"/>
            <person name="Looney B.P."/>
            <person name="Miyauchi S."/>
            <person name="Morin E."/>
            <person name="Drula E."/>
            <person name="Courty P.E."/>
            <person name="Chicoki N."/>
            <person name="Fauchery L."/>
            <person name="Kohler A."/>
            <person name="Kuo A."/>
            <person name="LaButti K."/>
            <person name="Pangilinan J."/>
            <person name="Lipzen A."/>
            <person name="Riley R."/>
            <person name="Andreopoulos W."/>
            <person name="He G."/>
            <person name="Johnson J."/>
            <person name="Barry K.W."/>
            <person name="Grigoriev I.V."/>
            <person name="Nagy L."/>
            <person name="Hibbett D."/>
            <person name="Henrissat B."/>
            <person name="Matheny P.B."/>
            <person name="Labbe J."/>
            <person name="Martin A.F."/>
        </authorList>
    </citation>
    <scope>NUCLEOTIDE SEQUENCE</scope>
    <source>
        <strain evidence="1">BPL698</strain>
    </source>
</reference>
<dbReference type="EMBL" id="JAGFNK010000005">
    <property type="protein sequence ID" value="KAI9512918.1"/>
    <property type="molecule type" value="Genomic_DNA"/>
</dbReference>
<name>A0ACC0UMY6_9AGAM</name>
<comment type="caution">
    <text evidence="1">The sequence shown here is derived from an EMBL/GenBank/DDBJ whole genome shotgun (WGS) entry which is preliminary data.</text>
</comment>
<organism evidence="1 2">
    <name type="scientific">Russula earlei</name>
    <dbReference type="NCBI Taxonomy" id="71964"/>
    <lineage>
        <taxon>Eukaryota</taxon>
        <taxon>Fungi</taxon>
        <taxon>Dikarya</taxon>
        <taxon>Basidiomycota</taxon>
        <taxon>Agaricomycotina</taxon>
        <taxon>Agaricomycetes</taxon>
        <taxon>Russulales</taxon>
        <taxon>Russulaceae</taxon>
        <taxon>Russula</taxon>
    </lineage>
</organism>